<comment type="subcellular location">
    <subcellularLocation>
        <location evidence="1">Secreted</location>
        <location evidence="1">Cell wall</location>
    </subcellularLocation>
</comment>
<dbReference type="Gene3D" id="2.160.20.10">
    <property type="entry name" value="Single-stranded right-handed beta-helix, Pectin lyase-like"/>
    <property type="match status" value="1"/>
</dbReference>
<dbReference type="SUPFAM" id="SSF51126">
    <property type="entry name" value="Pectin lyase-like"/>
    <property type="match status" value="1"/>
</dbReference>
<evidence type="ECO:0008006" key="13">
    <source>
        <dbReference type="Google" id="ProtNLM"/>
    </source>
</evidence>
<proteinExistence type="inferred from homology"/>
<evidence type="ECO:0000256" key="6">
    <source>
        <dbReference type="ARBA" id="ARBA00023295"/>
    </source>
</evidence>
<evidence type="ECO:0000256" key="8">
    <source>
        <dbReference type="PROSITE-ProRule" id="PRU10052"/>
    </source>
</evidence>
<keyword evidence="3" id="KW-0134">Cell wall</keyword>
<dbReference type="GO" id="GO:0071555">
    <property type="term" value="P:cell wall organization"/>
    <property type="evidence" value="ECO:0007669"/>
    <property type="project" value="UniProtKB-KW"/>
</dbReference>
<dbReference type="FunFam" id="2.160.20.10:FF:000004">
    <property type="entry name" value="Pectin lyase-like superfamily protein"/>
    <property type="match status" value="1"/>
</dbReference>
<feature type="active site" evidence="8">
    <location>
        <position position="245"/>
    </location>
</feature>
<accession>A0ABD3SA40</accession>
<evidence type="ECO:0000313" key="11">
    <source>
        <dbReference type="EMBL" id="KAL3821357.1"/>
    </source>
</evidence>
<dbReference type="Proteomes" id="UP001634393">
    <property type="component" value="Unassembled WGS sequence"/>
</dbReference>
<protein>
    <recommendedName>
        <fullName evidence="13">Polygalacturonase</fullName>
    </recommendedName>
</protein>
<evidence type="ECO:0000256" key="4">
    <source>
        <dbReference type="ARBA" id="ARBA00022525"/>
    </source>
</evidence>
<keyword evidence="6 9" id="KW-0326">Glycosidase</keyword>
<evidence type="ECO:0000313" key="12">
    <source>
        <dbReference type="Proteomes" id="UP001634393"/>
    </source>
</evidence>
<dbReference type="SMART" id="SM00710">
    <property type="entry name" value="PbH1"/>
    <property type="match status" value="4"/>
</dbReference>
<dbReference type="PANTHER" id="PTHR31375">
    <property type="match status" value="1"/>
</dbReference>
<evidence type="ECO:0000256" key="9">
    <source>
        <dbReference type="RuleBase" id="RU361169"/>
    </source>
</evidence>
<comment type="caution">
    <text evidence="11">The sequence shown here is derived from an EMBL/GenBank/DDBJ whole genome shotgun (WGS) entry which is preliminary data.</text>
</comment>
<organism evidence="11 12">
    <name type="scientific">Penstemon smallii</name>
    <dbReference type="NCBI Taxonomy" id="265156"/>
    <lineage>
        <taxon>Eukaryota</taxon>
        <taxon>Viridiplantae</taxon>
        <taxon>Streptophyta</taxon>
        <taxon>Embryophyta</taxon>
        <taxon>Tracheophyta</taxon>
        <taxon>Spermatophyta</taxon>
        <taxon>Magnoliopsida</taxon>
        <taxon>eudicotyledons</taxon>
        <taxon>Gunneridae</taxon>
        <taxon>Pentapetalae</taxon>
        <taxon>asterids</taxon>
        <taxon>lamiids</taxon>
        <taxon>Lamiales</taxon>
        <taxon>Plantaginaceae</taxon>
        <taxon>Cheloneae</taxon>
        <taxon>Penstemon</taxon>
    </lineage>
</organism>
<dbReference type="PROSITE" id="PS00502">
    <property type="entry name" value="POLYGALACTURONASE"/>
    <property type="match status" value="1"/>
</dbReference>
<comment type="similarity">
    <text evidence="2 9">Belongs to the glycosyl hydrolase 28 family.</text>
</comment>
<evidence type="ECO:0000256" key="3">
    <source>
        <dbReference type="ARBA" id="ARBA00022512"/>
    </source>
</evidence>
<keyword evidence="10" id="KW-0732">Signal</keyword>
<keyword evidence="5 9" id="KW-0378">Hydrolase</keyword>
<evidence type="ECO:0000256" key="10">
    <source>
        <dbReference type="SAM" id="SignalP"/>
    </source>
</evidence>
<dbReference type="EMBL" id="JBJXBP010000007">
    <property type="protein sequence ID" value="KAL3821357.1"/>
    <property type="molecule type" value="Genomic_DNA"/>
</dbReference>
<sequence>MAKKSGFRTLVLLLFSLSIVYVNCALPPRTFDVRMYGAVADGKTDNTKAFLRTWEDACEYGGRSRFWIPRGTFLLGSISFEGSCKGSMAFLIKGTLKATTDPQQFFTDTWIGFRYLDKLTVKGGGYLDGQGAAAWPYNDCSRNSNCRTLPTTLRFDFVTNSAVNNIKSVNSKNSHINIFACHNMNISNIRLTAPANSPNTDGIHIGTSNKMKISRAVIGTGDDCIAMVSGSRDIDIDNVACGPGHGISIGSLGRSHASEFVSGISVTNSIFIGSDNGVRIKTMAPSLHSKASGLTFQNLFMRNVSNPIVIDQQYCPYQGCRIQSSSAVQIQDVTFRNIMGISRTQIAVNLQCSGALPCKNVKLINIDLGYHGRGGKAKSLCSNVIGYSYGKQIPGGCI</sequence>
<feature type="chain" id="PRO_5044761905" description="Polygalacturonase" evidence="10">
    <location>
        <begin position="25"/>
        <end position="398"/>
    </location>
</feature>
<dbReference type="InterPro" id="IPR006626">
    <property type="entry name" value="PbH1"/>
</dbReference>
<keyword evidence="4" id="KW-0964">Secreted</keyword>
<keyword evidence="12" id="KW-1185">Reference proteome</keyword>
<dbReference type="Pfam" id="PF00295">
    <property type="entry name" value="Glyco_hydro_28"/>
    <property type="match status" value="1"/>
</dbReference>
<evidence type="ECO:0000256" key="2">
    <source>
        <dbReference type="ARBA" id="ARBA00008834"/>
    </source>
</evidence>
<evidence type="ECO:0000256" key="7">
    <source>
        <dbReference type="ARBA" id="ARBA00023316"/>
    </source>
</evidence>
<dbReference type="AlphaFoldDB" id="A0ABD3SA40"/>
<name>A0ABD3SA40_9LAMI</name>
<keyword evidence="7" id="KW-0961">Cell wall biogenesis/degradation</keyword>
<feature type="signal peptide" evidence="10">
    <location>
        <begin position="1"/>
        <end position="24"/>
    </location>
</feature>
<dbReference type="InterPro" id="IPR012334">
    <property type="entry name" value="Pectin_lyas_fold"/>
</dbReference>
<dbReference type="InterPro" id="IPR000743">
    <property type="entry name" value="Glyco_hydro_28"/>
</dbReference>
<evidence type="ECO:0000256" key="1">
    <source>
        <dbReference type="ARBA" id="ARBA00004191"/>
    </source>
</evidence>
<evidence type="ECO:0000256" key="5">
    <source>
        <dbReference type="ARBA" id="ARBA00022801"/>
    </source>
</evidence>
<gene>
    <name evidence="11" type="ORF">ACJIZ3_007262</name>
</gene>
<dbReference type="InterPro" id="IPR011050">
    <property type="entry name" value="Pectin_lyase_fold/virulence"/>
</dbReference>
<dbReference type="GO" id="GO:0004553">
    <property type="term" value="F:hydrolase activity, hydrolyzing O-glycosyl compounds"/>
    <property type="evidence" value="ECO:0007669"/>
    <property type="project" value="UniProtKB-ARBA"/>
</dbReference>
<reference evidence="11 12" key="1">
    <citation type="submission" date="2024-12" db="EMBL/GenBank/DDBJ databases">
        <title>The unique morphological basis and parallel evolutionary history of personate flowers in Penstemon.</title>
        <authorList>
            <person name="Depatie T.H."/>
            <person name="Wessinger C.A."/>
        </authorList>
    </citation>
    <scope>NUCLEOTIDE SEQUENCE [LARGE SCALE GENOMIC DNA]</scope>
    <source>
        <strain evidence="11">WTNN_2</strain>
        <tissue evidence="11">Leaf</tissue>
    </source>
</reference>